<dbReference type="Pfam" id="PF07676">
    <property type="entry name" value="PD40"/>
    <property type="match status" value="1"/>
</dbReference>
<dbReference type="InterPro" id="IPR011042">
    <property type="entry name" value="6-blade_b-propeller_TolB-like"/>
</dbReference>
<gene>
    <name evidence="8" type="ORF">JZ786_04335</name>
</gene>
<evidence type="ECO:0000256" key="5">
    <source>
        <dbReference type="ARBA" id="ARBA00032596"/>
    </source>
</evidence>
<evidence type="ECO:0000256" key="6">
    <source>
        <dbReference type="ARBA" id="ARBA00045885"/>
    </source>
</evidence>
<dbReference type="EMBL" id="CP071182">
    <property type="protein sequence ID" value="QSO48233.1"/>
    <property type="molecule type" value="Genomic_DNA"/>
</dbReference>
<evidence type="ECO:0000256" key="3">
    <source>
        <dbReference type="ARBA" id="ARBA00022990"/>
    </source>
</evidence>
<dbReference type="Pfam" id="PF00326">
    <property type="entry name" value="Peptidase_S9"/>
    <property type="match status" value="1"/>
</dbReference>
<dbReference type="Gene3D" id="3.40.50.1820">
    <property type="entry name" value="alpha/beta hydrolase"/>
    <property type="match status" value="1"/>
</dbReference>
<evidence type="ECO:0000259" key="7">
    <source>
        <dbReference type="Pfam" id="PF00326"/>
    </source>
</evidence>
<accession>A0A9X7W2T4</accession>
<protein>
    <recommendedName>
        <fullName evidence="5">Acyl-peptide hydrolase</fullName>
    </recommendedName>
    <alternativeName>
        <fullName evidence="4">Acylaminoacyl-peptidase</fullName>
    </alternativeName>
</protein>
<organism evidence="8 9">
    <name type="scientific">Alicyclobacillus mengziensis</name>
    <dbReference type="NCBI Taxonomy" id="2931921"/>
    <lineage>
        <taxon>Bacteria</taxon>
        <taxon>Bacillati</taxon>
        <taxon>Bacillota</taxon>
        <taxon>Bacilli</taxon>
        <taxon>Bacillales</taxon>
        <taxon>Alicyclobacillaceae</taxon>
        <taxon>Alicyclobacillus</taxon>
    </lineage>
</organism>
<evidence type="ECO:0000256" key="2">
    <source>
        <dbReference type="ARBA" id="ARBA00022825"/>
    </source>
</evidence>
<dbReference type="AlphaFoldDB" id="A0A9X7W2T4"/>
<comment type="function">
    <text evidence="6">This enzyme catalyzes the hydrolysis of the N-terminal peptide bond of an N-acetylated peptide to generate an N-acetylated amino acid and a peptide with a free N-terminus. It preferentially cleaves off Ac-Ala, Ac-Met and Ac-Ser. Also, involved in the degradation of oxidized and glycated proteins.</text>
</comment>
<dbReference type="PANTHER" id="PTHR42776">
    <property type="entry name" value="SERINE PEPTIDASE S9 FAMILY MEMBER"/>
    <property type="match status" value="1"/>
</dbReference>
<feature type="domain" description="Peptidase S9 prolyl oligopeptidase catalytic" evidence="7">
    <location>
        <begin position="533"/>
        <end position="742"/>
    </location>
</feature>
<proteinExistence type="predicted"/>
<keyword evidence="9" id="KW-1185">Reference proteome</keyword>
<dbReference type="InterPro" id="IPR029058">
    <property type="entry name" value="AB_hydrolase_fold"/>
</dbReference>
<keyword evidence="1" id="KW-0378">Hydrolase</keyword>
<sequence length="753" mass="81922">MQDEVGRYVITHKDRLLRLGADLVFAICEDKQAEVVILNQGEDTQRESGFEEAGIQHQNYLCVDLSKFGGTEKRMTETRAIQPSDLYQLRALAEPQMSADGRFTALVVIAVDKEQDGYIYELHLMDIQSGHVSIISSGANKLRSPRFSPDGGQLAFIVSQEEHGEHVYVGETSSLSALSNWTLNEGTLAGAKFKDLFTKRKLAAELSWFPDGTSLLLAQVSSTLPDVKEYANVYFKTDGTGLLRQVETQFWLVPLEGEPRQFYKQQSGIGTMAVSPNGSEIAFTVQKFPGKGSWEADIQLVNVESGTVRPLTDSNGPIRAISYAPTGNSLVWLGHQSAASYGTESLWMTDLVSGQSRALLPQFDRPIGVIQKGDVSPVSGTDRPVFSTDGQSVYFVAQDGGPTHVYKVGLDDGTPVRLTGDAQRCVSHFSVSTAGDVLFVSSTPDKPEELYLLRGGIEEQLTGINQAFCKQVRLAQASRMVFQGADNWPIEGWLMLPPANTSTANTATAQDAPYPLVLVVHGGPHGAFGCGFTLKHQALCGSGFAVLYVNPRGSQAYGTDFAAAVIGDWGGKDYIDIMNAVDKVVADGWADGARLGVTGYSYGGFMTTWIIGHTDRFQAAAPGGCVSNLISFQGTSDIGKHWGPKEHLANVYDGFETLWARSPIAYVKNVNTPTLLYHAEGDDRCPIGQSEEFYTALRDLGTEAVFVRYPGGSHSYGTTGKPSYRVDTQERLNRWFREKLGSTKSTVSSKKSP</sequence>
<dbReference type="Gene3D" id="2.120.10.30">
    <property type="entry name" value="TolB, C-terminal domain"/>
    <property type="match status" value="3"/>
</dbReference>
<dbReference type="KEGG" id="afx:JZ786_04335"/>
<reference evidence="8 9" key="1">
    <citation type="submission" date="2021-02" db="EMBL/GenBank/DDBJ databases">
        <title>Alicyclobacillus curvatus sp. nov. and Alicyclobacillus mengziensis sp. nov., two acidophilic bacteria isolated from acid mine drainage.</title>
        <authorList>
            <person name="Huang Y."/>
        </authorList>
    </citation>
    <scope>NUCLEOTIDE SEQUENCE [LARGE SCALE GENOMIC DNA]</scope>
    <source>
        <strain evidence="8 9">S30H14</strain>
    </source>
</reference>
<dbReference type="RefSeq" id="WP_206657569.1">
    <property type="nucleotide sequence ID" value="NZ_CP071182.1"/>
</dbReference>
<name>A0A9X7W2T4_9BACL</name>
<dbReference type="SUPFAM" id="SSF82171">
    <property type="entry name" value="DPP6 N-terminal domain-like"/>
    <property type="match status" value="1"/>
</dbReference>
<dbReference type="InterPro" id="IPR011659">
    <property type="entry name" value="WD40"/>
</dbReference>
<keyword evidence="3" id="KW-0007">Acetylation</keyword>
<dbReference type="GO" id="GO:0004252">
    <property type="term" value="F:serine-type endopeptidase activity"/>
    <property type="evidence" value="ECO:0007669"/>
    <property type="project" value="InterPro"/>
</dbReference>
<dbReference type="GO" id="GO:0006508">
    <property type="term" value="P:proteolysis"/>
    <property type="evidence" value="ECO:0007669"/>
    <property type="project" value="InterPro"/>
</dbReference>
<dbReference type="PANTHER" id="PTHR42776:SF27">
    <property type="entry name" value="DIPEPTIDYL PEPTIDASE FAMILY MEMBER 6"/>
    <property type="match status" value="1"/>
</dbReference>
<dbReference type="PROSITE" id="PS00708">
    <property type="entry name" value="PRO_ENDOPEP_SER"/>
    <property type="match status" value="1"/>
</dbReference>
<dbReference type="SUPFAM" id="SSF53474">
    <property type="entry name" value="alpha/beta-Hydrolases"/>
    <property type="match status" value="1"/>
</dbReference>
<dbReference type="Proteomes" id="UP000663505">
    <property type="component" value="Chromosome"/>
</dbReference>
<dbReference type="InterPro" id="IPR002471">
    <property type="entry name" value="Pept_S9_AS"/>
</dbReference>
<evidence type="ECO:0000256" key="1">
    <source>
        <dbReference type="ARBA" id="ARBA00022801"/>
    </source>
</evidence>
<evidence type="ECO:0000313" key="8">
    <source>
        <dbReference type="EMBL" id="QSO48233.1"/>
    </source>
</evidence>
<keyword evidence="2" id="KW-0645">Protease</keyword>
<evidence type="ECO:0000313" key="9">
    <source>
        <dbReference type="Proteomes" id="UP000663505"/>
    </source>
</evidence>
<evidence type="ECO:0000256" key="4">
    <source>
        <dbReference type="ARBA" id="ARBA00032284"/>
    </source>
</evidence>
<keyword evidence="2" id="KW-0720">Serine protease</keyword>
<dbReference type="InterPro" id="IPR001375">
    <property type="entry name" value="Peptidase_S9_cat"/>
</dbReference>